<comment type="caution">
    <text evidence="23">The sequence shown here is derived from an EMBL/GenBank/DDBJ whole genome shotgun (WGS) entry which is preliminary data.</text>
</comment>
<comment type="catalytic activity">
    <reaction evidence="15">
        <text>N(6)-(2E)-butenoyl-L-lysyl-[protein] + H2O = (2E)-2-butenoate + L-lysyl-[protein]</text>
        <dbReference type="Rhea" id="RHEA:69172"/>
        <dbReference type="Rhea" id="RHEA-COMP:9752"/>
        <dbReference type="Rhea" id="RHEA-COMP:13707"/>
        <dbReference type="ChEBI" id="CHEBI:15377"/>
        <dbReference type="ChEBI" id="CHEBI:29969"/>
        <dbReference type="ChEBI" id="CHEBI:35899"/>
        <dbReference type="ChEBI" id="CHEBI:137954"/>
    </reaction>
    <physiologicalReaction direction="left-to-right" evidence="15">
        <dbReference type="Rhea" id="RHEA:69173"/>
    </physiologicalReaction>
</comment>
<dbReference type="AlphaFoldDB" id="A0A5A9PP72"/>
<evidence type="ECO:0000256" key="8">
    <source>
        <dbReference type="ARBA" id="ARBA00022723"/>
    </source>
</evidence>
<dbReference type="PRINTS" id="PR01271">
    <property type="entry name" value="HISDACETLASE"/>
</dbReference>
<evidence type="ECO:0000256" key="14">
    <source>
        <dbReference type="ARBA" id="ARBA00049136"/>
    </source>
</evidence>
<keyword evidence="24" id="KW-1185">Reference proteome</keyword>
<comment type="subcellular location">
    <subcellularLocation>
        <location evidence="3">Chromosome</location>
    </subcellularLocation>
    <subcellularLocation>
        <location evidence="4">Cytoplasm</location>
    </subcellularLocation>
    <subcellularLocation>
        <location evidence="2 18">Nucleus</location>
    </subcellularLocation>
</comment>
<dbReference type="GO" id="GO:0005694">
    <property type="term" value="C:chromosome"/>
    <property type="evidence" value="ECO:0007669"/>
    <property type="project" value="UniProtKB-SubCell"/>
</dbReference>
<dbReference type="CDD" id="cd10000">
    <property type="entry name" value="HDAC8"/>
    <property type="match status" value="1"/>
</dbReference>
<evidence type="ECO:0000256" key="2">
    <source>
        <dbReference type="ARBA" id="ARBA00004123"/>
    </source>
</evidence>
<feature type="binding site" evidence="20">
    <location>
        <position position="267"/>
    </location>
    <ligand>
        <name>a divalent metal cation</name>
        <dbReference type="ChEBI" id="CHEBI:60240"/>
    </ligand>
</feature>
<feature type="binding site" evidence="20">
    <location>
        <position position="178"/>
    </location>
    <ligand>
        <name>a divalent metal cation</name>
        <dbReference type="ChEBI" id="CHEBI:60240"/>
    </ligand>
</feature>
<keyword evidence="13 18" id="KW-0539">Nucleus</keyword>
<keyword evidence="5" id="KW-0158">Chromosome</keyword>
<proteinExistence type="inferred from homology"/>
<accession>A0A5A9PP72</accession>
<evidence type="ECO:0000256" key="6">
    <source>
        <dbReference type="ARBA" id="ARBA00022490"/>
    </source>
</evidence>
<name>A0A5A9PP72_9TELE</name>
<dbReference type="GO" id="GO:0141221">
    <property type="term" value="F:histone deacetylase activity, hydrolytic mechanism"/>
    <property type="evidence" value="ECO:0007669"/>
    <property type="project" value="UniProtKB-EC"/>
</dbReference>
<organism evidence="23 24">
    <name type="scientific">Triplophysa tibetana</name>
    <dbReference type="NCBI Taxonomy" id="1572043"/>
    <lineage>
        <taxon>Eukaryota</taxon>
        <taxon>Metazoa</taxon>
        <taxon>Chordata</taxon>
        <taxon>Craniata</taxon>
        <taxon>Vertebrata</taxon>
        <taxon>Euteleostomi</taxon>
        <taxon>Actinopterygii</taxon>
        <taxon>Neopterygii</taxon>
        <taxon>Teleostei</taxon>
        <taxon>Ostariophysi</taxon>
        <taxon>Cypriniformes</taxon>
        <taxon>Nemacheilidae</taxon>
        <taxon>Triplophysa</taxon>
    </lineage>
</organism>
<comment type="similarity">
    <text evidence="17 18">Belongs to the histone deacetylase family. HD Type 1 subfamily.</text>
</comment>
<evidence type="ECO:0000256" key="19">
    <source>
        <dbReference type="PIRSR" id="PIRSR037913-1"/>
    </source>
</evidence>
<evidence type="ECO:0000256" key="21">
    <source>
        <dbReference type="SAM" id="MobiDB-lite"/>
    </source>
</evidence>
<evidence type="ECO:0000256" key="5">
    <source>
        <dbReference type="ARBA" id="ARBA00022454"/>
    </source>
</evidence>
<dbReference type="Pfam" id="PF00850">
    <property type="entry name" value="Hist_deacetyl"/>
    <property type="match status" value="1"/>
</dbReference>
<dbReference type="FunFam" id="3.40.800.20:FF:000006">
    <property type="entry name" value="Histone deacetylase 8"/>
    <property type="match status" value="1"/>
</dbReference>
<keyword evidence="9 18" id="KW-0378">Hydrolase</keyword>
<evidence type="ECO:0000313" key="24">
    <source>
        <dbReference type="Proteomes" id="UP000324632"/>
    </source>
</evidence>
<dbReference type="GO" id="GO:0160008">
    <property type="term" value="F:protein decrotonylase activity"/>
    <property type="evidence" value="ECO:0007669"/>
    <property type="project" value="RHEA"/>
</dbReference>
<evidence type="ECO:0000313" key="23">
    <source>
        <dbReference type="EMBL" id="KAA0723653.1"/>
    </source>
</evidence>
<sequence>MCDKGDTNDDKRNLNVVYVYGPEYIQTCDSLSKVPNRASMVHSLIEAYGLLNNMSVVKPRLASIEEMAVFHTDSYLQHLHKISQDGDNDDPQSVDFGLGYDCPVVEGIFEYAAAVGGATLTAAQSLLDGKCDVAINWAGGWHHAKKDEASGFCYVNDAVLGILKLREKYERVLYVDVDLHHGDGVEDAFSFTSKVMTVSLHKFSPGFFPGTGDVNDTGLGKGRWYAVNVPLEDGIRDDRYCQIFTSVMQEVKAYFNPEALVMQLGADTMAGDPMCSFNMTPVGVGKCLNYILDWELPTLVLGGGTILGQSLSSEIPDHEYFTEYGPDYSLEISPSCRPDRNESQHLERVISTIKGPQISAVDQKVPERSQPHRLRNPYNVTSPI</sequence>
<evidence type="ECO:0000256" key="11">
    <source>
        <dbReference type="ARBA" id="ARBA00023015"/>
    </source>
</evidence>
<dbReference type="PRINTS" id="PR01270">
    <property type="entry name" value="HDASUPER"/>
</dbReference>
<gene>
    <name evidence="23" type="ORF">E1301_Tti003232</name>
</gene>
<dbReference type="GO" id="GO:0046872">
    <property type="term" value="F:metal ion binding"/>
    <property type="evidence" value="ECO:0007669"/>
    <property type="project" value="UniProtKB-KW"/>
</dbReference>
<dbReference type="EC" id="3.5.1.98" evidence="18"/>
<dbReference type="EMBL" id="SOYY01000003">
    <property type="protein sequence ID" value="KAA0723653.1"/>
    <property type="molecule type" value="Genomic_DNA"/>
</dbReference>
<dbReference type="Gene3D" id="3.40.800.20">
    <property type="entry name" value="Histone deacetylase domain"/>
    <property type="match status" value="1"/>
</dbReference>
<evidence type="ECO:0000256" key="9">
    <source>
        <dbReference type="ARBA" id="ARBA00022801"/>
    </source>
</evidence>
<dbReference type="SUPFAM" id="SSF52768">
    <property type="entry name" value="Arginase/deacetylase"/>
    <property type="match status" value="1"/>
</dbReference>
<dbReference type="Proteomes" id="UP000324632">
    <property type="component" value="Chromosome 3"/>
</dbReference>
<dbReference type="GO" id="GO:0005737">
    <property type="term" value="C:cytoplasm"/>
    <property type="evidence" value="ECO:0007669"/>
    <property type="project" value="UniProtKB-SubCell"/>
</dbReference>
<evidence type="ECO:0000256" key="17">
    <source>
        <dbReference type="ARBA" id="ARBA00061569"/>
    </source>
</evidence>
<keyword evidence="10 18" id="KW-0156">Chromatin regulator</keyword>
<comment type="catalytic activity">
    <reaction evidence="14">
        <text>N(6)-acetyl-L-lysyl-[protein] + H2O = L-lysyl-[protein] + acetate</text>
        <dbReference type="Rhea" id="RHEA:58108"/>
        <dbReference type="Rhea" id="RHEA-COMP:9752"/>
        <dbReference type="Rhea" id="RHEA-COMP:10731"/>
        <dbReference type="ChEBI" id="CHEBI:15377"/>
        <dbReference type="ChEBI" id="CHEBI:29969"/>
        <dbReference type="ChEBI" id="CHEBI:30089"/>
        <dbReference type="ChEBI" id="CHEBI:61930"/>
    </reaction>
    <physiologicalReaction direction="left-to-right" evidence="14">
        <dbReference type="Rhea" id="RHEA:58109"/>
    </physiologicalReaction>
</comment>
<evidence type="ECO:0000256" key="18">
    <source>
        <dbReference type="PIRNR" id="PIRNR037913"/>
    </source>
</evidence>
<dbReference type="GO" id="GO:0005634">
    <property type="term" value="C:nucleus"/>
    <property type="evidence" value="ECO:0007669"/>
    <property type="project" value="UniProtKB-SubCell"/>
</dbReference>
<dbReference type="GO" id="GO:0031507">
    <property type="term" value="P:heterochromatin formation"/>
    <property type="evidence" value="ECO:0007669"/>
    <property type="project" value="TreeGrafter"/>
</dbReference>
<dbReference type="InterPro" id="IPR023801">
    <property type="entry name" value="His_deacetylse_dom"/>
</dbReference>
<keyword evidence="12 18" id="KW-0804">Transcription</keyword>
<keyword evidence="7" id="KW-0678">Repressor</keyword>
<evidence type="ECO:0000256" key="1">
    <source>
        <dbReference type="ARBA" id="ARBA00001968"/>
    </source>
</evidence>
<dbReference type="PANTHER" id="PTHR10625:SF14">
    <property type="entry name" value="HISTONE DEACETYLASE 8"/>
    <property type="match status" value="1"/>
</dbReference>
<evidence type="ECO:0000256" key="4">
    <source>
        <dbReference type="ARBA" id="ARBA00004496"/>
    </source>
</evidence>
<keyword evidence="6" id="KW-0963">Cytoplasm</keyword>
<evidence type="ECO:0000256" key="10">
    <source>
        <dbReference type="ARBA" id="ARBA00022853"/>
    </source>
</evidence>
<feature type="domain" description="Histone deacetylase" evidence="22">
    <location>
        <begin position="34"/>
        <end position="304"/>
    </location>
</feature>
<dbReference type="PIRSF" id="PIRSF037913">
    <property type="entry name" value="His_deacetylse_1"/>
    <property type="match status" value="1"/>
</dbReference>
<feature type="active site" description="Proton acceptor" evidence="19">
    <location>
        <position position="143"/>
    </location>
</feature>
<feature type="binding site" evidence="20">
    <location>
        <position position="180"/>
    </location>
    <ligand>
        <name>a divalent metal cation</name>
        <dbReference type="ChEBI" id="CHEBI:60240"/>
    </ligand>
</feature>
<comment type="catalytic activity">
    <reaction evidence="16">
        <text>N(6)-acetyl-L-lysyl-[histone] + H2O = L-lysyl-[histone] + acetate</text>
        <dbReference type="Rhea" id="RHEA:58196"/>
        <dbReference type="Rhea" id="RHEA-COMP:9845"/>
        <dbReference type="Rhea" id="RHEA-COMP:11338"/>
        <dbReference type="ChEBI" id="CHEBI:15377"/>
        <dbReference type="ChEBI" id="CHEBI:29969"/>
        <dbReference type="ChEBI" id="CHEBI:30089"/>
        <dbReference type="ChEBI" id="CHEBI:61930"/>
        <dbReference type="EC" id="3.5.1.98"/>
    </reaction>
    <physiologicalReaction direction="left-to-right" evidence="16">
        <dbReference type="Rhea" id="RHEA:58197"/>
    </physiologicalReaction>
</comment>
<keyword evidence="8 20" id="KW-0479">Metal-binding</keyword>
<dbReference type="PANTHER" id="PTHR10625">
    <property type="entry name" value="HISTONE DEACETYLASE HDAC1-RELATED"/>
    <property type="match status" value="1"/>
</dbReference>
<feature type="region of interest" description="Disordered" evidence="21">
    <location>
        <begin position="360"/>
        <end position="384"/>
    </location>
</feature>
<evidence type="ECO:0000256" key="15">
    <source>
        <dbReference type="ARBA" id="ARBA00049193"/>
    </source>
</evidence>
<evidence type="ECO:0000256" key="3">
    <source>
        <dbReference type="ARBA" id="ARBA00004286"/>
    </source>
</evidence>
<dbReference type="InterPro" id="IPR023696">
    <property type="entry name" value="Ureohydrolase_dom_sf"/>
</dbReference>
<keyword evidence="11 18" id="KW-0805">Transcription regulation</keyword>
<reference evidence="23 24" key="1">
    <citation type="journal article" date="2019" name="Mol. Ecol. Resour.">
        <title>Chromosome-level genome assembly of Triplophysa tibetana, a fish adapted to the harsh high-altitude environment of the Tibetan Plateau.</title>
        <authorList>
            <person name="Yang X."/>
            <person name="Liu H."/>
            <person name="Ma Z."/>
            <person name="Zou Y."/>
            <person name="Zou M."/>
            <person name="Mao Y."/>
            <person name="Li X."/>
            <person name="Wang H."/>
            <person name="Chen T."/>
            <person name="Wang W."/>
            <person name="Yang R."/>
        </authorList>
    </citation>
    <scope>NUCLEOTIDE SEQUENCE [LARGE SCALE GENOMIC DNA]</scope>
    <source>
        <strain evidence="23">TTIB1903HZAU</strain>
        <tissue evidence="23">Muscle</tissue>
    </source>
</reference>
<comment type="cofactor">
    <cofactor evidence="1">
        <name>a divalent metal cation</name>
        <dbReference type="ChEBI" id="CHEBI:60240"/>
    </cofactor>
</comment>
<evidence type="ECO:0000259" key="22">
    <source>
        <dbReference type="Pfam" id="PF00850"/>
    </source>
</evidence>
<protein>
    <recommendedName>
        <fullName evidence="18">Histone deacetylase</fullName>
        <ecNumber evidence="18">3.5.1.98</ecNumber>
    </recommendedName>
</protein>
<evidence type="ECO:0000256" key="7">
    <source>
        <dbReference type="ARBA" id="ARBA00022491"/>
    </source>
</evidence>
<evidence type="ECO:0000256" key="12">
    <source>
        <dbReference type="ARBA" id="ARBA00023163"/>
    </source>
</evidence>
<evidence type="ECO:0000256" key="20">
    <source>
        <dbReference type="PIRSR" id="PIRSR037913-3"/>
    </source>
</evidence>
<dbReference type="InterPro" id="IPR037138">
    <property type="entry name" value="His_deacetylse_dom_sf"/>
</dbReference>
<dbReference type="InterPro" id="IPR003084">
    <property type="entry name" value="HDAC_I/II"/>
</dbReference>
<evidence type="ECO:0000256" key="13">
    <source>
        <dbReference type="ARBA" id="ARBA00023242"/>
    </source>
</evidence>
<evidence type="ECO:0000256" key="16">
    <source>
        <dbReference type="ARBA" id="ARBA00049416"/>
    </source>
</evidence>
<dbReference type="InterPro" id="IPR000286">
    <property type="entry name" value="HDACs"/>
</dbReference>